<proteinExistence type="predicted"/>
<feature type="compositionally biased region" description="Low complexity" evidence="1">
    <location>
        <begin position="1"/>
        <end position="13"/>
    </location>
</feature>
<sequence>MPGQQQHQQQHQQRASTAGMRVVRLSDEQWAQWLATASSIASSADGSTDSSAVPLSVRRSERLAKEKPMARRGSDGVPPTASNIRGRTTPDEDHESSHV</sequence>
<dbReference type="AlphaFoldDB" id="A0AAD9XWK0"/>
<evidence type="ECO:0000313" key="2">
    <source>
        <dbReference type="EMBL" id="KAK2729534.1"/>
    </source>
</evidence>
<feature type="region of interest" description="Disordered" evidence="1">
    <location>
        <begin position="38"/>
        <end position="99"/>
    </location>
</feature>
<organism evidence="2 3">
    <name type="scientific">Colletotrichum kahawae</name>
    <name type="common">Coffee berry disease fungus</name>
    <dbReference type="NCBI Taxonomy" id="34407"/>
    <lineage>
        <taxon>Eukaryota</taxon>
        <taxon>Fungi</taxon>
        <taxon>Dikarya</taxon>
        <taxon>Ascomycota</taxon>
        <taxon>Pezizomycotina</taxon>
        <taxon>Sordariomycetes</taxon>
        <taxon>Hypocreomycetidae</taxon>
        <taxon>Glomerellales</taxon>
        <taxon>Glomerellaceae</taxon>
        <taxon>Colletotrichum</taxon>
        <taxon>Colletotrichum gloeosporioides species complex</taxon>
    </lineage>
</organism>
<dbReference type="EMBL" id="VYYT01000776">
    <property type="protein sequence ID" value="KAK2729534.1"/>
    <property type="molecule type" value="Genomic_DNA"/>
</dbReference>
<feature type="region of interest" description="Disordered" evidence="1">
    <location>
        <begin position="1"/>
        <end position="21"/>
    </location>
</feature>
<keyword evidence="3" id="KW-1185">Reference proteome</keyword>
<accession>A0AAD9XWK0</accession>
<reference evidence="2" key="1">
    <citation type="submission" date="2023-02" db="EMBL/GenBank/DDBJ databases">
        <title>Colletotrichum kahawae CIFC_Que2 genome sequencing and assembly.</title>
        <authorList>
            <person name="Baroncelli R."/>
        </authorList>
    </citation>
    <scope>NUCLEOTIDE SEQUENCE</scope>
    <source>
        <strain evidence="2">CIFC_Que2</strain>
    </source>
</reference>
<evidence type="ECO:0000313" key="3">
    <source>
        <dbReference type="Proteomes" id="UP001281614"/>
    </source>
</evidence>
<evidence type="ECO:0000256" key="1">
    <source>
        <dbReference type="SAM" id="MobiDB-lite"/>
    </source>
</evidence>
<comment type="caution">
    <text evidence="2">The sequence shown here is derived from an EMBL/GenBank/DDBJ whole genome shotgun (WGS) entry which is preliminary data.</text>
</comment>
<protein>
    <submittedName>
        <fullName evidence="2">Uncharacterized protein</fullName>
    </submittedName>
</protein>
<gene>
    <name evidence="2" type="ORF">CKAH01_02508</name>
</gene>
<feature type="compositionally biased region" description="Basic and acidic residues" evidence="1">
    <location>
        <begin position="58"/>
        <end position="74"/>
    </location>
</feature>
<name>A0AAD9XWK0_COLKA</name>
<feature type="compositionally biased region" description="Low complexity" evidence="1">
    <location>
        <begin position="38"/>
        <end position="52"/>
    </location>
</feature>
<dbReference type="Proteomes" id="UP001281614">
    <property type="component" value="Unassembled WGS sequence"/>
</dbReference>
<feature type="compositionally biased region" description="Basic and acidic residues" evidence="1">
    <location>
        <begin position="88"/>
        <end position="99"/>
    </location>
</feature>